<gene>
    <name evidence="3" type="ORF">S12H4_47186</name>
</gene>
<accession>X1V7L8</accession>
<dbReference type="InterPro" id="IPR011006">
    <property type="entry name" value="CheY-like_superfamily"/>
</dbReference>
<feature type="domain" description="Response regulatory" evidence="2">
    <location>
        <begin position="11"/>
        <end position="106"/>
    </location>
</feature>
<protein>
    <recommendedName>
        <fullName evidence="2">Response regulatory domain-containing protein</fullName>
    </recommendedName>
</protein>
<dbReference type="GO" id="GO:0000160">
    <property type="term" value="P:phosphorelay signal transduction system"/>
    <property type="evidence" value="ECO:0007669"/>
    <property type="project" value="InterPro"/>
</dbReference>
<evidence type="ECO:0000259" key="2">
    <source>
        <dbReference type="PROSITE" id="PS50110"/>
    </source>
</evidence>
<reference evidence="3" key="1">
    <citation type="journal article" date="2014" name="Front. Microbiol.">
        <title>High frequency of phylogenetically diverse reductive dehalogenase-homologous genes in deep subseafloor sedimentary metagenomes.</title>
        <authorList>
            <person name="Kawai M."/>
            <person name="Futagami T."/>
            <person name="Toyoda A."/>
            <person name="Takaki Y."/>
            <person name="Nishi S."/>
            <person name="Hori S."/>
            <person name="Arai W."/>
            <person name="Tsubouchi T."/>
            <person name="Morono Y."/>
            <person name="Uchiyama I."/>
            <person name="Ito T."/>
            <person name="Fujiyama A."/>
            <person name="Inagaki F."/>
            <person name="Takami H."/>
        </authorList>
    </citation>
    <scope>NUCLEOTIDE SEQUENCE</scope>
    <source>
        <strain evidence="3">Expedition CK06-06</strain>
    </source>
</reference>
<name>X1V7L8_9ZZZZ</name>
<sequence length="106" mass="11948">MKKKDKQENFSFLVVDNDEYILDVFSQLITLKGYTCYTSINGKKALDILSKKKIDVIIADMKMPEMDGMHLLKTVKGQYPDIDVIIITGYGTIDDAVEAMKYGASD</sequence>
<proteinExistence type="predicted"/>
<comment type="caution">
    <text evidence="3">The sequence shown here is derived from an EMBL/GenBank/DDBJ whole genome shotgun (WGS) entry which is preliminary data.</text>
</comment>
<dbReference type="SUPFAM" id="SSF52172">
    <property type="entry name" value="CheY-like"/>
    <property type="match status" value="1"/>
</dbReference>
<dbReference type="EMBL" id="BARW01029356">
    <property type="protein sequence ID" value="GAJ08551.1"/>
    <property type="molecule type" value="Genomic_DNA"/>
</dbReference>
<dbReference type="PROSITE" id="PS50110">
    <property type="entry name" value="RESPONSE_REGULATORY"/>
    <property type="match status" value="1"/>
</dbReference>
<dbReference type="PANTHER" id="PTHR44591">
    <property type="entry name" value="STRESS RESPONSE REGULATOR PROTEIN 1"/>
    <property type="match status" value="1"/>
</dbReference>
<dbReference type="Pfam" id="PF00072">
    <property type="entry name" value="Response_reg"/>
    <property type="match status" value="1"/>
</dbReference>
<feature type="non-terminal residue" evidence="3">
    <location>
        <position position="106"/>
    </location>
</feature>
<dbReference type="AlphaFoldDB" id="X1V7L8"/>
<keyword evidence="1" id="KW-0597">Phosphoprotein</keyword>
<evidence type="ECO:0000313" key="3">
    <source>
        <dbReference type="EMBL" id="GAJ08551.1"/>
    </source>
</evidence>
<dbReference type="Gene3D" id="3.40.50.2300">
    <property type="match status" value="1"/>
</dbReference>
<organism evidence="3">
    <name type="scientific">marine sediment metagenome</name>
    <dbReference type="NCBI Taxonomy" id="412755"/>
    <lineage>
        <taxon>unclassified sequences</taxon>
        <taxon>metagenomes</taxon>
        <taxon>ecological metagenomes</taxon>
    </lineage>
</organism>
<dbReference type="InterPro" id="IPR001789">
    <property type="entry name" value="Sig_transdc_resp-reg_receiver"/>
</dbReference>
<evidence type="ECO:0000256" key="1">
    <source>
        <dbReference type="ARBA" id="ARBA00022553"/>
    </source>
</evidence>
<dbReference type="InterPro" id="IPR050595">
    <property type="entry name" value="Bact_response_regulator"/>
</dbReference>
<dbReference type="PANTHER" id="PTHR44591:SF3">
    <property type="entry name" value="RESPONSE REGULATORY DOMAIN-CONTAINING PROTEIN"/>
    <property type="match status" value="1"/>
</dbReference>
<dbReference type="SMART" id="SM00448">
    <property type="entry name" value="REC"/>
    <property type="match status" value="1"/>
</dbReference>